<reference evidence="1" key="1">
    <citation type="submission" date="2023-05" db="EMBL/GenBank/DDBJ databases">
        <authorList>
            <person name="Zhang X."/>
        </authorList>
    </citation>
    <scope>NUCLEOTIDE SEQUENCE</scope>
    <source>
        <strain evidence="1">YF14B1</strain>
    </source>
</reference>
<organism evidence="1 2">
    <name type="scientific">Xanthocytophaga flava</name>
    <dbReference type="NCBI Taxonomy" id="3048013"/>
    <lineage>
        <taxon>Bacteria</taxon>
        <taxon>Pseudomonadati</taxon>
        <taxon>Bacteroidota</taxon>
        <taxon>Cytophagia</taxon>
        <taxon>Cytophagales</taxon>
        <taxon>Rhodocytophagaceae</taxon>
        <taxon>Xanthocytophaga</taxon>
    </lineage>
</organism>
<evidence type="ECO:0000313" key="1">
    <source>
        <dbReference type="EMBL" id="MDJ1482461.1"/>
    </source>
</evidence>
<proteinExistence type="predicted"/>
<name>A0AAE3U7I6_9BACT</name>
<evidence type="ECO:0000313" key="2">
    <source>
        <dbReference type="Proteomes" id="UP001241110"/>
    </source>
</evidence>
<dbReference type="EMBL" id="JASJOS010000008">
    <property type="protein sequence ID" value="MDJ1482461.1"/>
    <property type="molecule type" value="Genomic_DNA"/>
</dbReference>
<protein>
    <submittedName>
        <fullName evidence="1">Uncharacterized protein</fullName>
    </submittedName>
</protein>
<dbReference type="RefSeq" id="WP_313981633.1">
    <property type="nucleotide sequence ID" value="NZ_JASJOS010000008.1"/>
</dbReference>
<sequence>MTAQEKEEKRENFVAWVTFIEDRVDEWKAGLPESISSKLTYKIDSLDVIESYFLANFTRDSIKDVANKYAIDAFASYIGETLRLHWPNAKWVIELDDKDSVDFNTPVIKVPVGSGIPPYALVRRVLLENRGNYLTHFYHLRLGFINDPGTL</sequence>
<accession>A0AAE3U7I6</accession>
<dbReference type="AlphaFoldDB" id="A0AAE3U7I6"/>
<comment type="caution">
    <text evidence="1">The sequence shown here is derived from an EMBL/GenBank/DDBJ whole genome shotgun (WGS) entry which is preliminary data.</text>
</comment>
<dbReference type="Proteomes" id="UP001241110">
    <property type="component" value="Unassembled WGS sequence"/>
</dbReference>
<gene>
    <name evidence="1" type="ORF">QNI16_18300</name>
</gene>